<keyword evidence="1 4" id="KW-0540">Nuclease</keyword>
<keyword evidence="4" id="KW-0233">DNA recombination</keyword>
<keyword evidence="4" id="KW-0235">DNA replication</keyword>
<protein>
    <recommendedName>
        <fullName evidence="4">Nuclease SbcCD subunit D</fullName>
    </recommendedName>
</protein>
<sequence length="95" mass="11117">MNKPPLRVLHTSDWHIGRTLYGRKRYESFAAFLLWLGETIREERVDVLVVAGDVFDTSAPSNRSQELYYRFLCRIREHCRHVVIVAGNHDSPSFL</sequence>
<dbReference type="InterPro" id="IPR029052">
    <property type="entry name" value="Metallo-depent_PP-like"/>
</dbReference>
<dbReference type="EMBL" id="DXGI01000194">
    <property type="protein sequence ID" value="HIW78577.1"/>
    <property type="molecule type" value="Genomic_DNA"/>
</dbReference>
<evidence type="ECO:0000313" key="7">
    <source>
        <dbReference type="Proteomes" id="UP000824264"/>
    </source>
</evidence>
<keyword evidence="3 4" id="KW-0269">Exonuclease</keyword>
<dbReference type="NCBIfam" id="TIGR00619">
    <property type="entry name" value="sbcd"/>
    <property type="match status" value="1"/>
</dbReference>
<dbReference type="Proteomes" id="UP000824264">
    <property type="component" value="Unassembled WGS sequence"/>
</dbReference>
<name>A0A9D1R1X7_9BACT</name>
<dbReference type="GO" id="GO:0004519">
    <property type="term" value="F:endonuclease activity"/>
    <property type="evidence" value="ECO:0007669"/>
    <property type="project" value="UniProtKB-KW"/>
</dbReference>
<evidence type="ECO:0000256" key="4">
    <source>
        <dbReference type="RuleBase" id="RU363069"/>
    </source>
</evidence>
<evidence type="ECO:0000313" key="6">
    <source>
        <dbReference type="EMBL" id="HIW78577.1"/>
    </source>
</evidence>
<dbReference type="Pfam" id="PF00149">
    <property type="entry name" value="Metallophos"/>
    <property type="match status" value="1"/>
</dbReference>
<evidence type="ECO:0000256" key="1">
    <source>
        <dbReference type="ARBA" id="ARBA00022722"/>
    </source>
</evidence>
<keyword evidence="4" id="KW-0255">Endonuclease</keyword>
<dbReference type="AlphaFoldDB" id="A0A9D1R1X7"/>
<gene>
    <name evidence="4 6" type="primary">sbcD</name>
    <name evidence="6" type="ORF">H9874_05450</name>
</gene>
<comment type="caution">
    <text evidence="6">The sequence shown here is derived from an EMBL/GenBank/DDBJ whole genome shotgun (WGS) entry which is preliminary data.</text>
</comment>
<reference evidence="6" key="2">
    <citation type="submission" date="2021-04" db="EMBL/GenBank/DDBJ databases">
        <authorList>
            <person name="Gilroy R."/>
        </authorList>
    </citation>
    <scope>NUCLEOTIDE SEQUENCE</scope>
    <source>
        <strain evidence="6">ChiSxjej5B17-1746</strain>
    </source>
</reference>
<dbReference type="SUPFAM" id="SSF56300">
    <property type="entry name" value="Metallo-dependent phosphatases"/>
    <property type="match status" value="1"/>
</dbReference>
<evidence type="ECO:0000256" key="2">
    <source>
        <dbReference type="ARBA" id="ARBA00022801"/>
    </source>
</evidence>
<keyword evidence="2 4" id="KW-0378">Hydrolase</keyword>
<proteinExistence type="inferred from homology"/>
<dbReference type="GO" id="GO:0008408">
    <property type="term" value="F:3'-5' exonuclease activity"/>
    <property type="evidence" value="ECO:0007669"/>
    <property type="project" value="InterPro"/>
</dbReference>
<dbReference type="CDD" id="cd00840">
    <property type="entry name" value="MPP_Mre11_N"/>
    <property type="match status" value="1"/>
</dbReference>
<feature type="non-terminal residue" evidence="6">
    <location>
        <position position="95"/>
    </location>
</feature>
<dbReference type="Gene3D" id="3.60.21.10">
    <property type="match status" value="1"/>
</dbReference>
<organism evidence="6 7">
    <name type="scientific">Candidatus Bilophila faecipullorum</name>
    <dbReference type="NCBI Taxonomy" id="2838482"/>
    <lineage>
        <taxon>Bacteria</taxon>
        <taxon>Pseudomonadati</taxon>
        <taxon>Thermodesulfobacteriota</taxon>
        <taxon>Desulfovibrionia</taxon>
        <taxon>Desulfovibrionales</taxon>
        <taxon>Desulfovibrionaceae</taxon>
        <taxon>Bilophila</taxon>
    </lineage>
</organism>
<dbReference type="PANTHER" id="PTHR30337">
    <property type="entry name" value="COMPONENT OF ATP-DEPENDENT DSDNA EXONUCLEASE"/>
    <property type="match status" value="1"/>
</dbReference>
<reference evidence="6" key="1">
    <citation type="journal article" date="2021" name="PeerJ">
        <title>Extensive microbial diversity within the chicken gut microbiome revealed by metagenomics and culture.</title>
        <authorList>
            <person name="Gilroy R."/>
            <person name="Ravi A."/>
            <person name="Getino M."/>
            <person name="Pursley I."/>
            <person name="Horton D.L."/>
            <person name="Alikhan N.F."/>
            <person name="Baker D."/>
            <person name="Gharbi K."/>
            <person name="Hall N."/>
            <person name="Watson M."/>
            <person name="Adriaenssens E.M."/>
            <person name="Foster-Nyarko E."/>
            <person name="Jarju S."/>
            <person name="Secka A."/>
            <person name="Antonio M."/>
            <person name="Oren A."/>
            <person name="Chaudhuri R.R."/>
            <person name="La Ragione R."/>
            <person name="Hildebrand F."/>
            <person name="Pallen M.J."/>
        </authorList>
    </citation>
    <scope>NUCLEOTIDE SEQUENCE</scope>
    <source>
        <strain evidence="6">ChiSxjej5B17-1746</strain>
    </source>
</reference>
<dbReference type="InterPro" id="IPR041796">
    <property type="entry name" value="Mre11_N"/>
</dbReference>
<evidence type="ECO:0000256" key="3">
    <source>
        <dbReference type="ARBA" id="ARBA00022839"/>
    </source>
</evidence>
<comment type="function">
    <text evidence="4">SbcCD cleaves DNA hairpin structures. These structures can inhibit DNA replication and are intermediates in certain DNA recombination reactions. The complex acts as a 3'-&gt;5' double strand exonuclease that can open hairpins. It also has a 5' single-strand endonuclease activity.</text>
</comment>
<evidence type="ECO:0000259" key="5">
    <source>
        <dbReference type="Pfam" id="PF00149"/>
    </source>
</evidence>
<accession>A0A9D1R1X7</accession>
<comment type="similarity">
    <text evidence="4">Belongs to the SbcD family.</text>
</comment>
<comment type="subunit">
    <text evidence="4">Heterodimer of SbcC and SbcD.</text>
</comment>
<dbReference type="InterPro" id="IPR050535">
    <property type="entry name" value="DNA_Repair-Maintenance_Comp"/>
</dbReference>
<dbReference type="InterPro" id="IPR004843">
    <property type="entry name" value="Calcineurin-like_PHP"/>
</dbReference>
<dbReference type="GO" id="GO:0006310">
    <property type="term" value="P:DNA recombination"/>
    <property type="evidence" value="ECO:0007669"/>
    <property type="project" value="UniProtKB-KW"/>
</dbReference>
<dbReference type="GO" id="GO:0006260">
    <property type="term" value="P:DNA replication"/>
    <property type="evidence" value="ECO:0007669"/>
    <property type="project" value="UniProtKB-KW"/>
</dbReference>
<feature type="domain" description="Calcineurin-like phosphoesterase" evidence="5">
    <location>
        <begin position="6"/>
        <end position="90"/>
    </location>
</feature>
<dbReference type="InterPro" id="IPR004593">
    <property type="entry name" value="SbcD"/>
</dbReference>
<dbReference type="PANTHER" id="PTHR30337:SF0">
    <property type="entry name" value="NUCLEASE SBCCD SUBUNIT D"/>
    <property type="match status" value="1"/>
</dbReference>